<feature type="domain" description="HTH arsR-type" evidence="1">
    <location>
        <begin position="12"/>
        <end position="85"/>
    </location>
</feature>
<name>A0A1I0MJV5_9EURY</name>
<accession>A0A1I0MJV5</accession>
<evidence type="ECO:0000313" key="3">
    <source>
        <dbReference type="Proteomes" id="UP000198518"/>
    </source>
</evidence>
<dbReference type="SUPFAM" id="SSF46785">
    <property type="entry name" value="Winged helix' DNA-binding domain"/>
    <property type="match status" value="1"/>
</dbReference>
<dbReference type="RefSeq" id="WP_089667189.1">
    <property type="nucleotide sequence ID" value="NZ_FOJA01000001.1"/>
</dbReference>
<proteinExistence type="predicted"/>
<dbReference type="Pfam" id="PF01022">
    <property type="entry name" value="HTH_5"/>
    <property type="match status" value="1"/>
</dbReference>
<dbReference type="Gene3D" id="1.10.10.10">
    <property type="entry name" value="Winged helix-like DNA-binding domain superfamily/Winged helix DNA-binding domain"/>
    <property type="match status" value="1"/>
</dbReference>
<dbReference type="EMBL" id="FOJA01000001">
    <property type="protein sequence ID" value="SEV88096.1"/>
    <property type="molecule type" value="Genomic_DNA"/>
</dbReference>
<keyword evidence="3" id="KW-1185">Reference proteome</keyword>
<dbReference type="AlphaFoldDB" id="A0A1I0MJV5"/>
<dbReference type="PANTHER" id="PTHR38600">
    <property type="entry name" value="TRANSCRIPTIONAL REGULATORY PROTEIN"/>
    <property type="match status" value="1"/>
</dbReference>
<evidence type="ECO:0000313" key="2">
    <source>
        <dbReference type="EMBL" id="SEV88096.1"/>
    </source>
</evidence>
<dbReference type="InterPro" id="IPR036390">
    <property type="entry name" value="WH_DNA-bd_sf"/>
</dbReference>
<dbReference type="SMART" id="SM00418">
    <property type="entry name" value="HTH_ARSR"/>
    <property type="match status" value="1"/>
</dbReference>
<organism evidence="2 3">
    <name type="scientific">Halobacterium jilantaiense</name>
    <dbReference type="NCBI Taxonomy" id="355548"/>
    <lineage>
        <taxon>Archaea</taxon>
        <taxon>Methanobacteriati</taxon>
        <taxon>Methanobacteriota</taxon>
        <taxon>Stenosarchaea group</taxon>
        <taxon>Halobacteria</taxon>
        <taxon>Halobacteriales</taxon>
        <taxon>Halobacteriaceae</taxon>
        <taxon>Halobacterium</taxon>
    </lineage>
</organism>
<sequence length="97" mass="11096">MEAALWYVLTGTRGGPNRVRLLRAVNDRPRNANQLAEDLELDYKTVRHHLDVLVDNDIVESSGDDYGAVYLPTDRVRDHWDTVEDIVDEQADDEEST</sequence>
<dbReference type="OrthoDB" id="35765at2157"/>
<dbReference type="Proteomes" id="UP000198518">
    <property type="component" value="Unassembled WGS sequence"/>
</dbReference>
<dbReference type="InterPro" id="IPR036388">
    <property type="entry name" value="WH-like_DNA-bd_sf"/>
</dbReference>
<dbReference type="InterPro" id="IPR001845">
    <property type="entry name" value="HTH_ArsR_DNA-bd_dom"/>
</dbReference>
<dbReference type="STRING" id="355548.SAMN04487945_0095"/>
<dbReference type="GO" id="GO:0003700">
    <property type="term" value="F:DNA-binding transcription factor activity"/>
    <property type="evidence" value="ECO:0007669"/>
    <property type="project" value="InterPro"/>
</dbReference>
<dbReference type="InterPro" id="IPR011991">
    <property type="entry name" value="ArsR-like_HTH"/>
</dbReference>
<gene>
    <name evidence="2" type="ORF">SAMN04487945_0095</name>
</gene>
<dbReference type="PANTHER" id="PTHR38600:SF1">
    <property type="entry name" value="TRANSCRIPTIONAL REGULATORY PROTEIN"/>
    <property type="match status" value="1"/>
</dbReference>
<evidence type="ECO:0000259" key="1">
    <source>
        <dbReference type="SMART" id="SM00418"/>
    </source>
</evidence>
<dbReference type="CDD" id="cd00090">
    <property type="entry name" value="HTH_ARSR"/>
    <property type="match status" value="1"/>
</dbReference>
<reference evidence="2 3" key="1">
    <citation type="submission" date="2016-10" db="EMBL/GenBank/DDBJ databases">
        <authorList>
            <person name="de Groot N.N."/>
        </authorList>
    </citation>
    <scope>NUCLEOTIDE SEQUENCE [LARGE SCALE GENOMIC DNA]</scope>
    <source>
        <strain evidence="2 3">CGMCC 1.5337</strain>
    </source>
</reference>
<protein>
    <submittedName>
        <fullName evidence="2">Transcriptional regulator, ArsR family</fullName>
    </submittedName>
</protein>